<dbReference type="InParanoid" id="Q9XUR6"/>
<dbReference type="GO" id="GO:0051260">
    <property type="term" value="P:protein homooligomerization"/>
    <property type="evidence" value="ECO:0007669"/>
    <property type="project" value="InterPro"/>
</dbReference>
<dbReference type="PIR" id="T24532">
    <property type="entry name" value="T24532"/>
</dbReference>
<dbReference type="WormBase" id="T05E12.3">
    <property type="protein sequence ID" value="CE23948"/>
    <property type="gene ID" value="WBGene00011486"/>
</dbReference>
<dbReference type="PANTHER" id="PTHR11145">
    <property type="entry name" value="BTB/POZ DOMAIN-CONTAINING ADAPTER FOR CUL3-MEDIATED RHOA DEGRADATION PROTEIN FAMILY MEMBER"/>
    <property type="match status" value="1"/>
</dbReference>
<reference evidence="3 4" key="1">
    <citation type="journal article" date="1998" name="Science">
        <title>Genome sequence of the nematode C. elegans: a platform for investigating biology.</title>
        <authorList>
            <consortium name="The C. elegans sequencing consortium"/>
            <person name="Sulson J.E."/>
            <person name="Waterston R."/>
        </authorList>
    </citation>
    <scope>NUCLEOTIDE SEQUENCE [LARGE SCALE GENOMIC DNA]</scope>
    <source>
        <strain evidence="3 4">Bristol N2</strain>
    </source>
</reference>
<name>Q9XUR6_CAEEL</name>
<dbReference type="RefSeq" id="NP_507324.1">
    <property type="nucleotide sequence ID" value="NM_074923.4"/>
</dbReference>
<keyword evidence="1" id="KW-0732">Signal</keyword>
<keyword evidence="4" id="KW-1185">Reference proteome</keyword>
<dbReference type="SMART" id="SM00225">
    <property type="entry name" value="BTB"/>
    <property type="match status" value="1"/>
</dbReference>
<dbReference type="eggNOG" id="KOG2716">
    <property type="taxonomic scope" value="Eukaryota"/>
</dbReference>
<dbReference type="InterPro" id="IPR011333">
    <property type="entry name" value="SKP1/BTB/POZ_sf"/>
</dbReference>
<proteinExistence type="evidence at protein level"/>
<evidence type="ECO:0007829" key="6">
    <source>
        <dbReference type="PeptideAtlas" id="Q9XUR6"/>
    </source>
</evidence>
<evidence type="ECO:0000313" key="5">
    <source>
        <dbReference type="WormBase" id="T05E12.3"/>
    </source>
</evidence>
<dbReference type="PaxDb" id="6239-T05E12.3"/>
<dbReference type="UCSC" id="T05E12.3">
    <property type="organism name" value="c. elegans"/>
</dbReference>
<dbReference type="KEGG" id="cel:CELE_T05E12.3"/>
<evidence type="ECO:0000313" key="3">
    <source>
        <dbReference type="EMBL" id="CAB04686.1"/>
    </source>
</evidence>
<dbReference type="SMR" id="Q9XUR6"/>
<dbReference type="InterPro" id="IPR003131">
    <property type="entry name" value="T1-type_BTB"/>
</dbReference>
<protein>
    <submittedName>
        <fullName evidence="3">BTB domain-containing protein</fullName>
    </submittedName>
</protein>
<evidence type="ECO:0000313" key="4">
    <source>
        <dbReference type="Proteomes" id="UP000001940"/>
    </source>
</evidence>
<feature type="domain" description="BTB" evidence="2">
    <location>
        <begin position="20"/>
        <end position="88"/>
    </location>
</feature>
<dbReference type="InterPro" id="IPR045068">
    <property type="entry name" value="BACURD1-3"/>
</dbReference>
<dbReference type="PANTHER" id="PTHR11145:SF19">
    <property type="entry name" value="BTB DOMAIN-CONTAINING PROTEIN-RELATED"/>
    <property type="match status" value="1"/>
</dbReference>
<dbReference type="PROSITE" id="PS50097">
    <property type="entry name" value="BTB"/>
    <property type="match status" value="1"/>
</dbReference>
<dbReference type="InterPro" id="IPR000210">
    <property type="entry name" value="BTB/POZ_dom"/>
</dbReference>
<dbReference type="PeptideAtlas" id="Q9XUR6"/>
<evidence type="ECO:0000256" key="1">
    <source>
        <dbReference type="SAM" id="SignalP"/>
    </source>
</evidence>
<dbReference type="Bgee" id="WBGene00011486">
    <property type="expression patterns" value="Expressed in adult organism and 1 other cell type or tissue"/>
</dbReference>
<dbReference type="AlphaFoldDB" id="Q9XUR6"/>
<evidence type="ECO:0000259" key="2">
    <source>
        <dbReference type="PROSITE" id="PS50097"/>
    </source>
</evidence>
<dbReference type="Pfam" id="PF02214">
    <property type="entry name" value="BTB_2"/>
    <property type="match status" value="1"/>
</dbReference>
<organism evidence="3 4">
    <name type="scientific">Caenorhabditis elegans</name>
    <dbReference type="NCBI Taxonomy" id="6239"/>
    <lineage>
        <taxon>Eukaryota</taxon>
        <taxon>Metazoa</taxon>
        <taxon>Ecdysozoa</taxon>
        <taxon>Nematoda</taxon>
        <taxon>Chromadorea</taxon>
        <taxon>Rhabditida</taxon>
        <taxon>Rhabditina</taxon>
        <taxon>Rhabditomorpha</taxon>
        <taxon>Rhabditoidea</taxon>
        <taxon>Rhabditidae</taxon>
        <taxon>Peloderinae</taxon>
        <taxon>Caenorhabditis</taxon>
    </lineage>
</organism>
<feature type="signal peptide" evidence="1">
    <location>
        <begin position="1"/>
        <end position="19"/>
    </location>
</feature>
<accession>Q9XUR6</accession>
<dbReference type="Proteomes" id="UP000001940">
    <property type="component" value="Chromosome V"/>
</dbReference>
<dbReference type="EMBL" id="BX284605">
    <property type="protein sequence ID" value="CAB04686.1"/>
    <property type="molecule type" value="Genomic_DNA"/>
</dbReference>
<sequence>MIVKFSIIFLIFFIFRLQAQEIKLYVGGTEFTTSIKTLLNTESALKNYVVRYELKTERTPELITIDRSPKHFDTILNFLRDGDVPLPVNELVLAEVRQEAEFFRLNGLIQLCDVKSATVKKVTISDCEAKNVFKDHFKPAIINDDQKMVEILANIDKKPVLIVSFYIPRNGLIHFPSGFTFKTFVELYQNRLDVYFKVTHYATDDEQPTSNWSFGIYGKRKDCDIIRSGPLLNFMADLEEKIQQYFAKEEEEERKLEIVIE</sequence>
<dbReference type="AGR" id="WB:WBGene00011486"/>
<dbReference type="PhylomeDB" id="Q9XUR6"/>
<dbReference type="CTD" id="180135"/>
<dbReference type="STRING" id="6239.T05E12.3.1"/>
<keyword evidence="6" id="KW-1267">Proteomics identification</keyword>
<dbReference type="SUPFAM" id="SSF54695">
    <property type="entry name" value="POZ domain"/>
    <property type="match status" value="1"/>
</dbReference>
<dbReference type="FunCoup" id="Q9XUR6">
    <property type="interactions" value="61"/>
</dbReference>
<dbReference type="HOGENOM" id="CLU_086154_0_0_1"/>
<dbReference type="Gene3D" id="3.30.710.10">
    <property type="entry name" value="Potassium Channel Kv1.1, Chain A"/>
    <property type="match status" value="1"/>
</dbReference>
<dbReference type="OrthoDB" id="2333377at2759"/>
<gene>
    <name evidence="3" type="ORF">CELE_T05E12.3</name>
    <name evidence="3 5" type="ORF">T05E12.3</name>
</gene>
<feature type="chain" id="PRO_5004336736" evidence="1">
    <location>
        <begin position="20"/>
        <end position="261"/>
    </location>
</feature>
<dbReference type="GeneID" id="180135"/>